<dbReference type="PANTHER" id="PTHR43861">
    <property type="entry name" value="TRANS-ACONITATE 2-METHYLTRANSFERASE-RELATED"/>
    <property type="match status" value="1"/>
</dbReference>
<dbReference type="GO" id="GO:0032259">
    <property type="term" value="P:methylation"/>
    <property type="evidence" value="ECO:0007669"/>
    <property type="project" value="UniProtKB-KW"/>
</dbReference>
<keyword evidence="2 4" id="KW-0808">Transferase</keyword>
<feature type="domain" description="Methyltransferase" evidence="5">
    <location>
        <begin position="49"/>
        <end position="139"/>
    </location>
</feature>
<organism evidence="6 7">
    <name type="scientific">Oceanobacillus kimchii</name>
    <dbReference type="NCBI Taxonomy" id="746691"/>
    <lineage>
        <taxon>Bacteria</taxon>
        <taxon>Bacillati</taxon>
        <taxon>Bacillota</taxon>
        <taxon>Bacilli</taxon>
        <taxon>Bacillales</taxon>
        <taxon>Bacillaceae</taxon>
        <taxon>Oceanobacillus</taxon>
    </lineage>
</organism>
<dbReference type="InterPro" id="IPR029063">
    <property type="entry name" value="SAM-dependent_MTases_sf"/>
</dbReference>
<evidence type="ECO:0000313" key="7">
    <source>
        <dbReference type="Proteomes" id="UP001275436"/>
    </source>
</evidence>
<protein>
    <recommendedName>
        <fullName evidence="4">Uncharacterized methyltransferase MACH08_13410</fullName>
        <ecNumber evidence="4">2.1.1.-</ecNumber>
    </recommendedName>
</protein>
<reference evidence="6 7" key="1">
    <citation type="submission" date="2023-02" db="EMBL/GenBank/DDBJ databases">
        <title>Oceanobacillus kimchii IFOP_LL358 isolated form Alexandrium catenella lab strain.</title>
        <authorList>
            <person name="Gajardo G."/>
            <person name="Ueki S."/>
            <person name="Maruyama F."/>
        </authorList>
    </citation>
    <scope>NUCLEOTIDE SEQUENCE [LARGE SCALE GENOMIC DNA]</scope>
    <source>
        <strain evidence="6 7">IFOP_LL358</strain>
    </source>
</reference>
<dbReference type="EMBL" id="BSKO01000001">
    <property type="protein sequence ID" value="GLO65557.1"/>
    <property type="molecule type" value="Genomic_DNA"/>
</dbReference>
<dbReference type="EC" id="2.1.1.-" evidence="4"/>
<feature type="binding site" evidence="4">
    <location>
        <position position="96"/>
    </location>
    <ligand>
        <name>S-adenosyl-L-methionine</name>
        <dbReference type="ChEBI" id="CHEBI:59789"/>
    </ligand>
</feature>
<evidence type="ECO:0000256" key="4">
    <source>
        <dbReference type="HAMAP-Rule" id="MF_02100"/>
    </source>
</evidence>
<evidence type="ECO:0000259" key="5">
    <source>
        <dbReference type="Pfam" id="PF13649"/>
    </source>
</evidence>
<feature type="binding site" evidence="4">
    <location>
        <position position="53"/>
    </location>
    <ligand>
        <name>S-adenosyl-L-methionine</name>
        <dbReference type="ChEBI" id="CHEBI:59789"/>
    </ligand>
</feature>
<gene>
    <name evidence="6" type="primary">yrrT</name>
    <name evidence="6" type="ORF">MACH08_13410</name>
</gene>
<dbReference type="CDD" id="cd02440">
    <property type="entry name" value="AdoMet_MTases"/>
    <property type="match status" value="1"/>
</dbReference>
<evidence type="ECO:0000313" key="6">
    <source>
        <dbReference type="EMBL" id="GLO65557.1"/>
    </source>
</evidence>
<dbReference type="SUPFAM" id="SSF53335">
    <property type="entry name" value="S-adenosyl-L-methionine-dependent methyltransferases"/>
    <property type="match status" value="1"/>
</dbReference>
<keyword evidence="3 4" id="KW-0949">S-adenosyl-L-methionine</keyword>
<evidence type="ECO:0000256" key="1">
    <source>
        <dbReference type="ARBA" id="ARBA00022603"/>
    </source>
</evidence>
<dbReference type="InterPro" id="IPR041698">
    <property type="entry name" value="Methyltransf_25"/>
</dbReference>
<comment type="caution">
    <text evidence="6">The sequence shown here is derived from an EMBL/GenBank/DDBJ whole genome shotgun (WGS) entry which is preliminary data.</text>
</comment>
<accession>A0ABQ5THH7</accession>
<dbReference type="HAMAP" id="MF_02100">
    <property type="entry name" value="Methyltr_YrrT"/>
    <property type="match status" value="1"/>
</dbReference>
<dbReference type="Gene3D" id="3.40.50.150">
    <property type="entry name" value="Vaccinia Virus protein VP39"/>
    <property type="match status" value="1"/>
</dbReference>
<dbReference type="Pfam" id="PF13649">
    <property type="entry name" value="Methyltransf_25"/>
    <property type="match status" value="1"/>
</dbReference>
<evidence type="ECO:0000256" key="2">
    <source>
        <dbReference type="ARBA" id="ARBA00022679"/>
    </source>
</evidence>
<dbReference type="Proteomes" id="UP001275436">
    <property type="component" value="Unassembled WGS sequence"/>
</dbReference>
<proteinExistence type="inferred from homology"/>
<comment type="similarity">
    <text evidence="4">Belongs to the methyltransferase superfamily. YrrT family.</text>
</comment>
<keyword evidence="1 4" id="KW-0489">Methyltransferase</keyword>
<comment type="function">
    <text evidence="4">Could be a S-adenosyl-L-methionine-dependent methyltransferase.</text>
</comment>
<dbReference type="GO" id="GO:0008168">
    <property type="term" value="F:methyltransferase activity"/>
    <property type="evidence" value="ECO:0007669"/>
    <property type="project" value="UniProtKB-KW"/>
</dbReference>
<sequence>MGREFIDIFEDWAPLYDDSVTGKDAQYEKVFEHYDQILSEVVEKSLDKVLEFGVGTGNLTNQLLKEGKSVIGIEPSSAMRKIAQKKLPDITILDGDFINFPKLTMPINSIVSTYAFHHLTDEEKKQAIKQFHEVLQPKGMVVFGDTMFETIEAKQKQIDIARKKGFKALAEDLEREYYPIIETVRNAFEKYNFHVSFKQMNDFVWIISAIKIA</sequence>
<dbReference type="RefSeq" id="WP_215064189.1">
    <property type="nucleotide sequence ID" value="NZ_BSKO01000001.1"/>
</dbReference>
<name>A0ABQ5THH7_9BACI</name>
<feature type="binding site" evidence="4">
    <location>
        <position position="74"/>
    </location>
    <ligand>
        <name>S-adenosyl-L-methionine</name>
        <dbReference type="ChEBI" id="CHEBI:59789"/>
    </ligand>
</feature>
<keyword evidence="7" id="KW-1185">Reference proteome</keyword>
<dbReference type="InterPro" id="IPR023553">
    <property type="entry name" value="Uncharacterised_MeTfrase_YrrT"/>
</dbReference>
<evidence type="ECO:0000256" key="3">
    <source>
        <dbReference type="ARBA" id="ARBA00022691"/>
    </source>
</evidence>